<dbReference type="InterPro" id="IPR011042">
    <property type="entry name" value="6-blade_b-propeller_TolB-like"/>
</dbReference>
<evidence type="ECO:0000313" key="1">
    <source>
        <dbReference type="EMBL" id="CAD5114194.1"/>
    </source>
</evidence>
<evidence type="ECO:0000313" key="2">
    <source>
        <dbReference type="Proteomes" id="UP000549394"/>
    </source>
</evidence>
<keyword evidence="2" id="KW-1185">Reference proteome</keyword>
<proteinExistence type="predicted"/>
<name>A0A7I8VDG4_9ANNE</name>
<dbReference type="Proteomes" id="UP000549394">
    <property type="component" value="Unassembled WGS sequence"/>
</dbReference>
<dbReference type="EMBL" id="CAJFCJ010000005">
    <property type="protein sequence ID" value="CAD5114194.1"/>
    <property type="molecule type" value="Genomic_DNA"/>
</dbReference>
<comment type="caution">
    <text evidence="1">The sequence shown here is derived from an EMBL/GenBank/DDBJ whole genome shotgun (WGS) entry which is preliminary data.</text>
</comment>
<reference evidence="1 2" key="1">
    <citation type="submission" date="2020-08" db="EMBL/GenBank/DDBJ databases">
        <authorList>
            <person name="Hejnol A."/>
        </authorList>
    </citation>
    <scope>NUCLEOTIDE SEQUENCE [LARGE SCALE GENOMIC DNA]</scope>
</reference>
<gene>
    <name evidence="1" type="ORF">DGYR_LOCUS3065</name>
</gene>
<accession>A0A7I8VDG4</accession>
<protein>
    <submittedName>
        <fullName evidence="1">Uncharacterized protein</fullName>
    </submittedName>
</protein>
<dbReference type="AlphaFoldDB" id="A0A7I8VDG4"/>
<dbReference type="Gene3D" id="2.120.10.30">
    <property type="entry name" value="TolB, C-terminal domain"/>
    <property type="match status" value="1"/>
</dbReference>
<organism evidence="1 2">
    <name type="scientific">Dimorphilus gyrociliatus</name>
    <dbReference type="NCBI Taxonomy" id="2664684"/>
    <lineage>
        <taxon>Eukaryota</taxon>
        <taxon>Metazoa</taxon>
        <taxon>Spiralia</taxon>
        <taxon>Lophotrochozoa</taxon>
        <taxon>Annelida</taxon>
        <taxon>Polychaeta</taxon>
        <taxon>Polychaeta incertae sedis</taxon>
        <taxon>Dinophilidae</taxon>
        <taxon>Dimorphilus</taxon>
    </lineage>
</organism>
<sequence length="424" mass="48842">MAKAPSIISKNGLIKRISTDQREDVLSSCPNLFNSVEVEQENQNLSNANNQSNKMNQRERCIGTSIDMFLDYNDYLDEEERALTEFIFEKDKARVKLEFEKQLDHLKTATQTFFREKRDKVKALKNSQKRLSRTIEDNRKACKLFVEQNLMILLRSISYTPQEYSMGKLEITGKLVKLVIIYQSEMANCKVVRGMCVNNNEIYIIKWSSFLPTTSTICIYNLAGSYVRDVSKTQAELTAIESKDNGLFYVADMTNNCIMQSRDCKEFDQLIEVEYPQGIAICSDGIIIACDDPKTSHEHTVNIFKYTFDGDFIFHYKDRCHSLYKICCSGYNLICTHDHDNEIMVLDTEKNQKTRLILEEGYTPIGVCSLPNGAFAIANHSKMSLTIYDNTSLEICELQLSEKPVHLSFYENDSNYYLVCYAVY</sequence>
<dbReference type="SUPFAM" id="SSF63829">
    <property type="entry name" value="Calcium-dependent phosphotriesterase"/>
    <property type="match status" value="1"/>
</dbReference>